<sequence>MKNKAITYFLLGTVLLIWGGIFLKVFATFFSQDKNTHSSIPIPKSRENRVEYEATIYSIKTNYRDPFLGNSASIENESLPPGERVERKEPARKVVPKIVEAPVDWSFVKYLGSIRNSGSGKKIALVSIRNQEVMIEEGMEHDGLKCLKYYRDSIIVIYQGKRACIKK</sequence>
<dbReference type="Proteomes" id="UP001597112">
    <property type="component" value="Unassembled WGS sequence"/>
</dbReference>
<keyword evidence="1" id="KW-1133">Transmembrane helix</keyword>
<keyword evidence="1" id="KW-0812">Transmembrane</keyword>
<gene>
    <name evidence="2" type="ORF">ACFQ21_18455</name>
</gene>
<reference evidence="3" key="1">
    <citation type="journal article" date="2019" name="Int. J. Syst. Evol. Microbiol.">
        <title>The Global Catalogue of Microorganisms (GCM) 10K type strain sequencing project: providing services to taxonomists for standard genome sequencing and annotation.</title>
        <authorList>
            <consortium name="The Broad Institute Genomics Platform"/>
            <consortium name="The Broad Institute Genome Sequencing Center for Infectious Disease"/>
            <person name="Wu L."/>
            <person name="Ma J."/>
        </authorList>
    </citation>
    <scope>NUCLEOTIDE SEQUENCE [LARGE SCALE GENOMIC DNA]</scope>
    <source>
        <strain evidence="3">CCUG 58938</strain>
    </source>
</reference>
<evidence type="ECO:0000256" key="1">
    <source>
        <dbReference type="SAM" id="Phobius"/>
    </source>
</evidence>
<feature type="transmembrane region" description="Helical" evidence="1">
    <location>
        <begin position="6"/>
        <end position="30"/>
    </location>
</feature>
<evidence type="ECO:0008006" key="4">
    <source>
        <dbReference type="Google" id="ProtNLM"/>
    </source>
</evidence>
<dbReference type="RefSeq" id="WP_377580896.1">
    <property type="nucleotide sequence ID" value="NZ_JBHTKA010000007.1"/>
</dbReference>
<comment type="caution">
    <text evidence="2">The sequence shown here is derived from an EMBL/GenBank/DDBJ whole genome shotgun (WGS) entry which is preliminary data.</text>
</comment>
<organism evidence="2 3">
    <name type="scientific">Ohtaekwangia kribbensis</name>
    <dbReference type="NCBI Taxonomy" id="688913"/>
    <lineage>
        <taxon>Bacteria</taxon>
        <taxon>Pseudomonadati</taxon>
        <taxon>Bacteroidota</taxon>
        <taxon>Cytophagia</taxon>
        <taxon>Cytophagales</taxon>
        <taxon>Fulvivirgaceae</taxon>
        <taxon>Ohtaekwangia</taxon>
    </lineage>
</organism>
<name>A0ABW3K5N9_9BACT</name>
<evidence type="ECO:0000313" key="3">
    <source>
        <dbReference type="Proteomes" id="UP001597112"/>
    </source>
</evidence>
<proteinExistence type="predicted"/>
<evidence type="ECO:0000313" key="2">
    <source>
        <dbReference type="EMBL" id="MFD1001318.1"/>
    </source>
</evidence>
<dbReference type="EMBL" id="JBHTKA010000007">
    <property type="protein sequence ID" value="MFD1001318.1"/>
    <property type="molecule type" value="Genomic_DNA"/>
</dbReference>
<keyword evidence="1" id="KW-0472">Membrane</keyword>
<keyword evidence="3" id="KW-1185">Reference proteome</keyword>
<accession>A0ABW3K5N9</accession>
<protein>
    <recommendedName>
        <fullName evidence="4">Type II secretion system protein GspC N-terminal domain-containing protein</fullName>
    </recommendedName>
</protein>